<dbReference type="Proteomes" id="UP000840039">
    <property type="component" value="Unassembled WGS sequence"/>
</dbReference>
<evidence type="ECO:0000256" key="4">
    <source>
        <dbReference type="ARBA" id="ARBA00022989"/>
    </source>
</evidence>
<dbReference type="Proteomes" id="UP000336166">
    <property type="component" value="Unassembled WGS sequence"/>
</dbReference>
<evidence type="ECO:0000313" key="62">
    <source>
        <dbReference type="Proteomes" id="UP000345329"/>
    </source>
</evidence>
<dbReference type="Proteomes" id="UP000389283">
    <property type="component" value="Unassembled WGS sequence"/>
</dbReference>
<dbReference type="Proteomes" id="UP000544530">
    <property type="component" value="Unassembled WGS sequence"/>
</dbReference>
<reference evidence="54 100" key="1">
    <citation type="submission" date="2016-09" db="EMBL/GenBank/DDBJ databases">
        <title>100K Listeria isolates.</title>
        <authorList>
            <person name="Chen P."/>
            <person name="Weimer B.C."/>
            <person name="Kong N."/>
            <person name="Huang B."/>
        </authorList>
    </citation>
    <scope>NUCLEOTIDE SEQUENCE [LARGE SCALE GENOMIC DNA]</scope>
    <source>
        <strain evidence="54 100">BCW_2383</strain>
    </source>
</reference>
<evidence type="ECO:0000256" key="3">
    <source>
        <dbReference type="ARBA" id="ARBA00022692"/>
    </source>
</evidence>
<dbReference type="GO" id="GO:0035435">
    <property type="term" value="P:phosphate ion transmembrane transport"/>
    <property type="evidence" value="ECO:0007669"/>
    <property type="project" value="TreeGrafter"/>
</dbReference>
<dbReference type="EMBL" id="AABATR010000005">
    <property type="protein sequence ID" value="EAG1894124.1"/>
    <property type="molecule type" value="Genomic_DNA"/>
</dbReference>
<dbReference type="OMA" id="RANPHKA"/>
<evidence type="ECO:0000313" key="65">
    <source>
        <dbReference type="Proteomes" id="UP000355989"/>
    </source>
</evidence>
<dbReference type="Proteomes" id="UP000467536">
    <property type="component" value="Unassembled WGS sequence"/>
</dbReference>
<dbReference type="EMBL" id="QXLS01000005">
    <property type="protein sequence ID" value="RKA07016.1"/>
    <property type="molecule type" value="Genomic_DNA"/>
</dbReference>
<dbReference type="Proteomes" id="UP000844415">
    <property type="component" value="Unassembled WGS sequence"/>
</dbReference>
<organism evidence="14 69">
    <name type="scientific">Listeria monocytogenes</name>
    <dbReference type="NCBI Taxonomy" id="1639"/>
    <lineage>
        <taxon>Bacteria</taxon>
        <taxon>Bacillati</taxon>
        <taxon>Bacillota</taxon>
        <taxon>Bacilli</taxon>
        <taxon>Bacillales</taxon>
        <taxon>Listeriaceae</taxon>
        <taxon>Listeria</taxon>
    </lineage>
</organism>
<evidence type="ECO:0000256" key="5">
    <source>
        <dbReference type="ARBA" id="ARBA00023136"/>
    </source>
</evidence>
<evidence type="ECO:0000313" key="66">
    <source>
        <dbReference type="Proteomes" id="UP000364988"/>
    </source>
</evidence>
<evidence type="ECO:0000256" key="1">
    <source>
        <dbReference type="ARBA" id="ARBA00004141"/>
    </source>
</evidence>
<evidence type="ECO:0000313" key="72">
    <source>
        <dbReference type="Proteomes" id="UP000398321"/>
    </source>
</evidence>
<evidence type="ECO:0000313" key="97">
    <source>
        <dbReference type="Proteomes" id="UP000841146"/>
    </source>
</evidence>
<dbReference type="KEGG" id="lmv:Y193_13715"/>
<evidence type="ECO:0000313" key="86">
    <source>
        <dbReference type="Proteomes" id="UP000527632"/>
    </source>
</evidence>
<evidence type="ECO:0000313" key="40">
    <source>
        <dbReference type="EMBL" id="ECY9784034.1"/>
    </source>
</evidence>
<dbReference type="EMBL" id="AAIAJJ010000002">
    <property type="protein sequence ID" value="ECC1556074.1"/>
    <property type="molecule type" value="Genomic_DNA"/>
</dbReference>
<dbReference type="Proteomes" id="UP000841146">
    <property type="component" value="Unassembled WGS sequence"/>
</dbReference>
<dbReference type="EMBL" id="MJTJ01000020">
    <property type="protein sequence ID" value="OET48328.1"/>
    <property type="molecule type" value="Genomic_DNA"/>
</dbReference>
<dbReference type="Proteomes" id="UP000843503">
    <property type="component" value="Unassembled WGS sequence"/>
</dbReference>
<evidence type="ECO:0000313" key="54">
    <source>
        <dbReference type="EMBL" id="OET48328.1"/>
    </source>
</evidence>
<feature type="transmembrane region" description="Helical" evidence="6">
    <location>
        <begin position="82"/>
        <end position="103"/>
    </location>
</feature>
<dbReference type="Proteomes" id="UP000393182">
    <property type="component" value="Unassembled WGS sequence"/>
</dbReference>
<reference evidence="57 61" key="5">
    <citation type="submission" date="2019-02" db="EMBL/GenBank/DDBJ databases">
        <authorList>
            <consortium name="GenomeTrakr: Next Generation Sequencing Network for Food Pathogen Tracability"/>
        </authorList>
    </citation>
    <scope>NUCLEOTIDE SEQUENCE [LARGE SCALE GENOMIC DNA]</scope>
    <source>
        <strain evidence="23 94">10B02965A-1</strain>
        <strain evidence="10 68">CFSAN008042</strain>
        <strain evidence="25 87">CFSAN063727</strain>
        <strain evidence="41 77">CFSAN102901</strain>
        <strain evidence="17 70">FDA00006494</strain>
        <strain evidence="8 67">FDA00007096</strain>
        <strain evidence="12 73">FDA00008584</strain>
        <strain evidence="9 57">FDA00013332</strain>
        <strain evidence="15 61">FDA00013853</strain>
        <strain evidence="35 75">FDA00014336</strain>
        <strain evidence="37 71">FDA00014370</strain>
        <strain evidence="36 72">FDA00014392</strain>
        <strain evidence="44">FDA00015054</strain>
        <strain evidence="24 90">FDA1005580-S054-001</strain>
        <strain evidence="82">FDA1090798-S029-001</strain>
        <strain evidence="22 85">FDA960927-006-004</strain>
        <strain evidence="26 95">FLAG-38921</strain>
        <strain evidence="38 76">FLAG-51482A</strain>
        <strain evidence="21 59">FLAG-54356</strain>
        <strain evidence="16 65">FLAG-78586</strain>
        <strain evidence="14 69">FSIS31901579</strain>
        <strain evidence="32 86">LS1344</strain>
        <strain evidence="42 79">OSF101448</strain>
        <strain evidence="13 62">VA-WGS-00405</strain>
    </source>
</reference>
<dbReference type="Proteomes" id="UP000460224">
    <property type="component" value="Unassembled WGS sequence"/>
</dbReference>
<reference evidence="52 78" key="4">
    <citation type="submission" date="2018-04" db="EMBL/GenBank/DDBJ databases">
        <title>Genome Analysis of a Prevalent Clone of Listeria monocytogenes Sequence Type 87 in China.</title>
        <authorList>
            <person name="Wang Y."/>
        </authorList>
    </citation>
    <scope>NUCLEOTIDE SEQUENCE [LARGE SCALE GENOMIC DNA]</scope>
    <source>
        <strain evidence="52 78">ICDC_LM1523</strain>
    </source>
</reference>
<dbReference type="EMBL" id="AABBYJ010000005">
    <property type="protein sequence ID" value="EAG4331400.1"/>
    <property type="molecule type" value="Genomic_DNA"/>
</dbReference>
<dbReference type="Proteomes" id="UP000410967">
    <property type="component" value="Unassembled WGS sequence"/>
</dbReference>
<dbReference type="Proteomes" id="UP000467347">
    <property type="component" value="Unassembled WGS sequence"/>
</dbReference>
<evidence type="ECO:0000313" key="33">
    <source>
        <dbReference type="EMBL" id="EAK8896757.1"/>
    </source>
</evidence>
<evidence type="ECO:0000313" key="47">
    <source>
        <dbReference type="EMBL" id="HAB8555943.1"/>
    </source>
</evidence>
<dbReference type="EMBL" id="AABDGJ010000006">
    <property type="protein sequence ID" value="EAG6990877.1"/>
    <property type="molecule type" value="Genomic_DNA"/>
</dbReference>
<evidence type="ECO:0000313" key="67">
    <source>
        <dbReference type="Proteomes" id="UP000365297"/>
    </source>
</evidence>
<evidence type="ECO:0000313" key="14">
    <source>
        <dbReference type="EMBL" id="EAD5774479.1"/>
    </source>
</evidence>
<dbReference type="Proteomes" id="UP000546397">
    <property type="component" value="Unassembled WGS sequence"/>
</dbReference>
<feature type="transmembrane region" description="Helical" evidence="6">
    <location>
        <begin position="309"/>
        <end position="329"/>
    </location>
</feature>
<dbReference type="PANTHER" id="PTHR11101">
    <property type="entry name" value="PHOSPHATE TRANSPORTER"/>
    <property type="match status" value="1"/>
</dbReference>
<dbReference type="Proteomes" id="UP000345329">
    <property type="component" value="Unassembled WGS sequence"/>
</dbReference>
<reference evidence="53 91" key="10">
    <citation type="submission" date="2020-06" db="EMBL/GenBank/DDBJ databases">
        <title>Two Listeria outbreaks in Switzerland in 2018 and 2020.</title>
        <authorList>
            <person name="Stevens M.J.A."/>
            <person name="Bloemberg G."/>
            <person name="Nusch-Inderbinnen M."/>
            <person name="Stephan R."/>
        </authorList>
    </citation>
    <scope>NUCLEOTIDE SEQUENCE [LARGE SCALE GENOMIC DNA]</scope>
    <source>
        <strain evidence="53 91">N18-0707</strain>
    </source>
</reference>
<dbReference type="EMBL" id="JACAVN010000004">
    <property type="protein sequence ID" value="NYA01858.1"/>
    <property type="molecule type" value="Genomic_DNA"/>
</dbReference>
<dbReference type="Proteomes" id="UP000540117">
    <property type="component" value="Unassembled WGS sequence"/>
</dbReference>
<evidence type="ECO:0000313" key="78">
    <source>
        <dbReference type="Proteomes" id="UP000460224"/>
    </source>
</evidence>
<evidence type="ECO:0000313" key="45">
    <source>
        <dbReference type="EMBL" id="HAA8053495.1"/>
    </source>
</evidence>
<evidence type="ECO:0000313" key="26">
    <source>
        <dbReference type="EMBL" id="EAG6169867.1"/>
    </source>
</evidence>
<evidence type="ECO:0000313" key="24">
    <source>
        <dbReference type="EMBL" id="EAG4331400.1"/>
    </source>
</evidence>
<evidence type="ECO:0000313" key="73">
    <source>
        <dbReference type="Proteomes" id="UP000403352"/>
    </source>
</evidence>
<evidence type="ECO:0000313" key="68">
    <source>
        <dbReference type="Proteomes" id="UP000368512"/>
    </source>
</evidence>
<dbReference type="EMBL" id="AAAKQF010000004">
    <property type="protein sequence ID" value="EAC9040208.1"/>
    <property type="molecule type" value="Genomic_DNA"/>
</dbReference>
<dbReference type="Pfam" id="PF01384">
    <property type="entry name" value="PHO4"/>
    <property type="match status" value="2"/>
</dbReference>
<dbReference type="Proteomes" id="UP000455569">
    <property type="component" value="Unassembled WGS sequence"/>
</dbReference>
<dbReference type="EMBL" id="AAASLB010000009">
    <property type="protein sequence ID" value="EAE4943020.1"/>
    <property type="molecule type" value="Genomic_DNA"/>
</dbReference>
<dbReference type="InterPro" id="IPR001204">
    <property type="entry name" value="Phos_transporter"/>
</dbReference>
<dbReference type="Proteomes" id="UP000478682">
    <property type="component" value="Unassembled WGS sequence"/>
</dbReference>
<evidence type="ECO:0000313" key="37">
    <source>
        <dbReference type="EMBL" id="ECC1556074.1"/>
    </source>
</evidence>
<evidence type="ECO:0000313" key="17">
    <source>
        <dbReference type="EMBL" id="EAE1339543.1"/>
    </source>
</evidence>
<evidence type="ECO:0000313" key="9">
    <source>
        <dbReference type="EMBL" id="EAC6549538.1"/>
    </source>
</evidence>
<evidence type="ECO:0000313" key="29">
    <source>
        <dbReference type="EMBL" id="EAG9519504.1"/>
    </source>
</evidence>
<dbReference type="Proteomes" id="UP000272537">
    <property type="component" value="Unassembled WGS sequence"/>
</dbReference>
<evidence type="ECO:0000313" key="46">
    <source>
        <dbReference type="EMBL" id="HAB8397815.1"/>
    </source>
</evidence>
<dbReference type="EMBL" id="DAAJFY010000004">
    <property type="protein sequence ID" value="HAC0275209.1"/>
    <property type="molecule type" value="Genomic_DNA"/>
</dbReference>
<dbReference type="Proteomes" id="UP000840197">
    <property type="component" value="Unassembled WGS sequence"/>
</dbReference>
<dbReference type="EMBL" id="AAAQOE010000006">
    <property type="protein sequence ID" value="EAE1096998.1"/>
    <property type="molecule type" value="Genomic_DNA"/>
</dbReference>
<evidence type="ECO:0000313" key="35">
    <source>
        <dbReference type="EMBL" id="ECB9472121.1"/>
    </source>
</evidence>
<accession>A0A0B8RAJ6</accession>
<dbReference type="EMBL" id="DABJAN010000001">
    <property type="protein sequence ID" value="HAJ9591913.1"/>
    <property type="molecule type" value="Genomic_DNA"/>
</dbReference>
<dbReference type="KEGG" id="lmok:CQ02_02220"/>
<evidence type="ECO:0000313" key="25">
    <source>
        <dbReference type="EMBL" id="EAG4462469.1"/>
    </source>
</evidence>
<dbReference type="EMBL" id="AANCRK010000005">
    <property type="protein sequence ID" value="EDN7715616.1"/>
    <property type="molecule type" value="Genomic_DNA"/>
</dbReference>
<dbReference type="Proteomes" id="UP000423131">
    <property type="component" value="Unassembled WGS sequence"/>
</dbReference>
<evidence type="ECO:0000313" key="74">
    <source>
        <dbReference type="Proteomes" id="UP000410967"/>
    </source>
</evidence>
<evidence type="ECO:0000313" key="13">
    <source>
        <dbReference type="EMBL" id="EAD3793247.1"/>
    </source>
</evidence>
<evidence type="ECO:0000313" key="31">
    <source>
        <dbReference type="EMBL" id="EAH3295119.1"/>
    </source>
</evidence>
<dbReference type="EMBL" id="AAAIXK010000007">
    <property type="protein sequence ID" value="EAC5551202.1"/>
    <property type="molecule type" value="Genomic_DNA"/>
</dbReference>
<evidence type="ECO:0000313" key="71">
    <source>
        <dbReference type="Proteomes" id="UP000389283"/>
    </source>
</evidence>
<evidence type="ECO:0000313" key="56">
    <source>
        <dbReference type="Proteomes" id="UP000272537"/>
    </source>
</evidence>
<reference evidence="40 83" key="8">
    <citation type="submission" date="2019-09" db="EMBL/GenBank/DDBJ databases">
        <authorList>
            <consortium name="PulseNet: The National Subtyping Network for Foodborne Disease Surveillance"/>
            <person name="Tarr C.L."/>
            <person name="Trees E."/>
            <person name="Katz L.S."/>
            <person name="Carleton-Romer H.A."/>
            <person name="Stroika S."/>
            <person name="Kucerova Z."/>
            <person name="Roache K.F."/>
            <person name="Sabol A.L."/>
            <person name="Besser J."/>
            <person name="Gerner-Smidt P."/>
        </authorList>
    </citation>
    <scope>NUCLEOTIDE SEQUENCE [LARGE SCALE GENOMIC DNA]</scope>
    <source>
        <strain evidence="7 60">2015L-6227</strain>
        <strain evidence="18 58">PNUSAL000134</strain>
        <strain evidence="11 64">PNUSAL000910</strain>
        <strain evidence="20 81">PNUSAL002298</strain>
        <strain evidence="33 63">PNUSAL004402</strain>
        <strain evidence="40 83">PNUSAL005692</strain>
    </source>
</reference>
<evidence type="ECO:0000313" key="70">
    <source>
        <dbReference type="Proteomes" id="UP000379076"/>
    </source>
</evidence>
<dbReference type="EMBL" id="AABAWE010000005">
    <property type="protein sequence ID" value="EAG2087808.1"/>
    <property type="molecule type" value="Genomic_DNA"/>
</dbReference>
<dbReference type="EMBL" id="AABBZO010000009">
    <property type="protein sequence ID" value="EAG4462469.1"/>
    <property type="molecule type" value="Genomic_DNA"/>
</dbReference>
<dbReference type="Proteomes" id="UP000403352">
    <property type="component" value="Unassembled WGS sequence"/>
</dbReference>
<keyword evidence="4 6" id="KW-1133">Transmembrane helix</keyword>
<evidence type="ECO:0000313" key="98">
    <source>
        <dbReference type="Proteomes" id="UP000843775"/>
    </source>
</evidence>
<evidence type="ECO:0000313" key="84">
    <source>
        <dbReference type="Proteomes" id="UP000522199"/>
    </source>
</evidence>
<dbReference type="EMBL" id="AAHZFN010000001">
    <property type="protein sequence ID" value="ECB9472121.1"/>
    <property type="molecule type" value="Genomic_DNA"/>
</dbReference>
<keyword evidence="5 6" id="KW-0472">Membrane</keyword>
<dbReference type="EMBL" id="AALGDA010000065">
    <property type="protein sequence ID" value="ECY9784034.1"/>
    <property type="molecule type" value="Genomic_DNA"/>
</dbReference>
<dbReference type="EMBL" id="AABEKY010000006">
    <property type="protein sequence ID" value="EAG9388114.1"/>
    <property type="molecule type" value="Genomic_DNA"/>
</dbReference>
<evidence type="ECO:0000313" key="85">
    <source>
        <dbReference type="Proteomes" id="UP000525850"/>
    </source>
</evidence>
<evidence type="ECO:0000313" key="12">
    <source>
        <dbReference type="EMBL" id="EAD1185556.1"/>
    </source>
</evidence>
<dbReference type="GO" id="GO:0016020">
    <property type="term" value="C:membrane"/>
    <property type="evidence" value="ECO:0007669"/>
    <property type="project" value="UniProtKB-SubCell"/>
</dbReference>
<dbReference type="Proteomes" id="UP000852906">
    <property type="component" value="Unassembled WGS sequence"/>
</dbReference>
<evidence type="ECO:0000313" key="96">
    <source>
        <dbReference type="Proteomes" id="UP000840197"/>
    </source>
</evidence>
<evidence type="ECO:0000313" key="79">
    <source>
        <dbReference type="Proteomes" id="UP000467347"/>
    </source>
</evidence>
<evidence type="ECO:0000256" key="2">
    <source>
        <dbReference type="ARBA" id="ARBA00022448"/>
    </source>
</evidence>
<evidence type="ECO:0000313" key="60">
    <source>
        <dbReference type="Proteomes" id="UP000339309"/>
    </source>
</evidence>
<dbReference type="Proteomes" id="UP000527632">
    <property type="component" value="Unassembled WGS sequence"/>
</dbReference>
<evidence type="ECO:0000313" key="42">
    <source>
        <dbReference type="EMBL" id="EDN9837403.1"/>
    </source>
</evidence>
<evidence type="ECO:0000313" key="41">
    <source>
        <dbReference type="EMBL" id="EDN7715616.1"/>
    </source>
</evidence>
<dbReference type="EMBL" id="AAAJKI010000055">
    <property type="protein sequence ID" value="EAC6549538.1"/>
    <property type="molecule type" value="Genomic_DNA"/>
</dbReference>
<dbReference type="EMBL" id="AAANYR010000005">
    <property type="protein sequence ID" value="EAD5786918.1"/>
    <property type="molecule type" value="Genomic_DNA"/>
</dbReference>
<proteinExistence type="predicted"/>
<dbReference type="EMBL" id="AAALRN010000005">
    <property type="protein sequence ID" value="EAD1185556.1"/>
    <property type="molecule type" value="Genomic_DNA"/>
</dbReference>
<dbReference type="Proteomes" id="UP000522199">
    <property type="component" value="Unassembled WGS sequence"/>
</dbReference>
<dbReference type="Proteomes" id="UP000354255">
    <property type="component" value="Unassembled WGS sequence"/>
</dbReference>
<dbReference type="Proteomes" id="UP000548278">
    <property type="component" value="Unassembled WGS sequence"/>
</dbReference>
<evidence type="ECO:0000313" key="28">
    <source>
        <dbReference type="EMBL" id="EAG9388114.1"/>
    </source>
</evidence>
<dbReference type="EMBL" id="DAAIJL010000001">
    <property type="protein sequence ID" value="HAB8555943.1"/>
    <property type="molecule type" value="Genomic_DNA"/>
</dbReference>
<evidence type="ECO:0000313" key="7">
    <source>
        <dbReference type="EMBL" id="EAC4552958.1"/>
    </source>
</evidence>
<dbReference type="Proteomes" id="UP000379076">
    <property type="component" value="Unassembled WGS sequence"/>
</dbReference>
<dbReference type="EMBL" id="AABFVG010000009">
    <property type="protein sequence ID" value="EAH2282920.1"/>
    <property type="molecule type" value="Genomic_DNA"/>
</dbReference>
<feature type="transmembrane region" description="Helical" evidence="6">
    <location>
        <begin position="44"/>
        <end position="62"/>
    </location>
</feature>
<dbReference type="EMBL" id="DAAIHR010000004">
    <property type="protein sequence ID" value="HAB8397815.1"/>
    <property type="molecule type" value="Genomic_DNA"/>
</dbReference>
<dbReference type="Proteomes" id="UP000355989">
    <property type="component" value="Unassembled WGS sequence"/>
</dbReference>
<evidence type="ECO:0000313" key="18">
    <source>
        <dbReference type="EMBL" id="EAE2354866.1"/>
    </source>
</evidence>
<evidence type="ECO:0000313" key="50">
    <source>
        <dbReference type="EMBL" id="HAC1755736.1"/>
    </source>
</evidence>
<evidence type="ECO:0000313" key="20">
    <source>
        <dbReference type="EMBL" id="EAG1894124.1"/>
    </source>
</evidence>
<evidence type="ECO:0000313" key="88">
    <source>
        <dbReference type="Proteomes" id="UP000530452"/>
    </source>
</evidence>
<dbReference type="Proteomes" id="UP000528151">
    <property type="component" value="Unassembled WGS sequence"/>
</dbReference>
<evidence type="ECO:0000313" key="80">
    <source>
        <dbReference type="Proteomes" id="UP000467536"/>
    </source>
</evidence>
<dbReference type="EMBL" id="AABGUK010000001">
    <property type="protein sequence ID" value="EAH4241254.1"/>
    <property type="molecule type" value="Genomic_DNA"/>
</dbReference>
<evidence type="ECO:0000313" key="44">
    <source>
        <dbReference type="EMBL" id="EDP8513890.1"/>
    </source>
</evidence>
<evidence type="ECO:0000313" key="53">
    <source>
        <dbReference type="EMBL" id="NYA01858.1"/>
    </source>
</evidence>
<evidence type="ECO:0000313" key="32">
    <source>
        <dbReference type="EMBL" id="EAH4241254.1"/>
    </source>
</evidence>
<evidence type="ECO:0000313" key="11">
    <source>
        <dbReference type="EMBL" id="EAC9040208.1"/>
    </source>
</evidence>
<evidence type="ECO:0000313" key="75">
    <source>
        <dbReference type="Proteomes" id="UP000423131"/>
    </source>
</evidence>
<comment type="subcellular location">
    <subcellularLocation>
        <location evidence="1">Membrane</location>
        <topology evidence="1">Multi-pass membrane protein</topology>
    </subcellularLocation>
</comment>
<evidence type="ECO:0000313" key="52">
    <source>
        <dbReference type="EMBL" id="KAA9453055.1"/>
    </source>
</evidence>
<evidence type="ECO:0000313" key="38">
    <source>
        <dbReference type="EMBL" id="ECX6925740.1"/>
    </source>
</evidence>
<evidence type="ECO:0000313" key="91">
    <source>
        <dbReference type="Proteomes" id="UP000544530"/>
    </source>
</evidence>
<evidence type="ECO:0000313" key="34">
    <source>
        <dbReference type="EMBL" id="EAK9317425.1"/>
    </source>
</evidence>
<feature type="transmembrane region" description="Helical" evidence="6">
    <location>
        <begin position="110"/>
        <end position="131"/>
    </location>
</feature>
<keyword evidence="2" id="KW-0813">Transport</keyword>
<protein>
    <submittedName>
        <fullName evidence="39">Anion permease</fullName>
    </submittedName>
    <submittedName>
        <fullName evidence="14 55">Inorganic phosphate transporter</fullName>
    </submittedName>
</protein>
<evidence type="ECO:0000313" key="83">
    <source>
        <dbReference type="Proteomes" id="UP000489121"/>
    </source>
</evidence>
<evidence type="ECO:0000313" key="82">
    <source>
        <dbReference type="Proteomes" id="UP000478704"/>
    </source>
</evidence>
<dbReference type="Proteomes" id="UP000427828">
    <property type="component" value="Unassembled WGS sequence"/>
</dbReference>
<dbReference type="EMBL" id="AABEMN010000008">
    <property type="protein sequence ID" value="EAG9519504.1"/>
    <property type="molecule type" value="Genomic_DNA"/>
</dbReference>
<evidence type="ECO:0000313" key="94">
    <source>
        <dbReference type="Proteomes" id="UP000549379"/>
    </source>
</evidence>
<dbReference type="EMBL" id="AABCVX010000005">
    <property type="protein sequence ID" value="EAG6169867.1"/>
    <property type="molecule type" value="Genomic_DNA"/>
</dbReference>
<evidence type="ECO:0000313" key="16">
    <source>
        <dbReference type="EMBL" id="EAE1096998.1"/>
    </source>
</evidence>
<dbReference type="GO" id="GO:0005315">
    <property type="term" value="F:phosphate transmembrane transporter activity"/>
    <property type="evidence" value="ECO:0007669"/>
    <property type="project" value="InterPro"/>
</dbReference>
<dbReference type="Proteomes" id="UP000489121">
    <property type="component" value="Unassembled WGS sequence"/>
</dbReference>
<dbReference type="EMBL" id="AALEDS010000004">
    <property type="protein sequence ID" value="ECY6543972.1"/>
    <property type="molecule type" value="Genomic_DNA"/>
</dbReference>
<dbReference type="Proteomes" id="UP000350032">
    <property type="component" value="Unassembled WGS sequence"/>
</dbReference>
<dbReference type="RefSeq" id="WP_003723118.1">
    <property type="nucleotide sequence ID" value="NC_021824.1"/>
</dbReference>
<evidence type="ECO:0000313" key="58">
    <source>
        <dbReference type="Proteomes" id="UP000336166"/>
    </source>
</evidence>
<dbReference type="EMBL" id="AANDSR010000008">
    <property type="protein sequence ID" value="EDN9837403.1"/>
    <property type="molecule type" value="Genomic_DNA"/>
</dbReference>
<evidence type="ECO:0000313" key="48">
    <source>
        <dbReference type="EMBL" id="HAC0012134.1"/>
    </source>
</evidence>
<evidence type="ECO:0000313" key="95">
    <source>
        <dbReference type="Proteomes" id="UP000566721"/>
    </source>
</evidence>
<dbReference type="EMBL" id="AAAIKW010000007">
    <property type="protein sequence ID" value="EAC4552958.1"/>
    <property type="molecule type" value="Genomic_DNA"/>
</dbReference>
<dbReference type="EMBL" id="DAAJCS010000002">
    <property type="protein sequence ID" value="HAC0012134.1"/>
    <property type="molecule type" value="Genomic_DNA"/>
</dbReference>
<comment type="caution">
    <text evidence="14">The sequence shown here is derived from an EMBL/GenBank/DDBJ whole genome shotgun (WGS) entry which is preliminary data.</text>
</comment>
<evidence type="ECO:0000313" key="61">
    <source>
        <dbReference type="Proteomes" id="UP000344343"/>
    </source>
</evidence>
<evidence type="ECO:0000313" key="21">
    <source>
        <dbReference type="EMBL" id="EAG2087808.1"/>
    </source>
</evidence>
<dbReference type="EMBL" id="AABBAW010000005">
    <property type="protein sequence ID" value="EAG2515486.1"/>
    <property type="molecule type" value="Genomic_DNA"/>
</dbReference>
<dbReference type="Proteomes" id="UP000549379">
    <property type="component" value="Unassembled WGS sequence"/>
</dbReference>
<reference evidence="96 97" key="3">
    <citation type="journal article" date="2018" name="Genome Biol.">
        <title>SKESA: strategic k-mer extension for scrupulous assemblies.</title>
        <authorList>
            <person name="Souvorov A."/>
            <person name="Agarwala R."/>
            <person name="Lipman D.J."/>
        </authorList>
    </citation>
    <scope>NUCLEOTIDE SEQUENCE [LARGE SCALE GENOMIC DNA]</scope>
    <source>
        <strain evidence="45">09CEB371LM</strain>
        <strain evidence="51">2017-325981-023-01</strain>
        <strain evidence="47 99">CFIAFB20100120</strain>
        <strain evidence="46 96">CFIAFB20130012</strain>
        <strain evidence="49">CFIAFB20170037</strain>
        <strain evidence="48 97">CFIAFB20170045</strain>
        <strain evidence="50 98">DMG1500109</strain>
    </source>
</reference>
<dbReference type="Proteomes" id="UP000337746">
    <property type="component" value="Unassembled WGS sequence"/>
</dbReference>
<dbReference type="Proteomes" id="UP000566721">
    <property type="component" value="Unassembled WGS sequence"/>
</dbReference>
<evidence type="ECO:0000313" key="15">
    <source>
        <dbReference type="EMBL" id="EAD5786918.1"/>
    </source>
</evidence>
<evidence type="ECO:0000313" key="69">
    <source>
        <dbReference type="Proteomes" id="UP000376505"/>
    </source>
</evidence>
<evidence type="ECO:0000313" key="99">
    <source>
        <dbReference type="Proteomes" id="UP000844415"/>
    </source>
</evidence>
<dbReference type="Proteomes" id="UP000339309">
    <property type="component" value="Unassembled WGS sequence"/>
</dbReference>
<dbReference type="Proteomes" id="UP000376505">
    <property type="component" value="Unassembled WGS sequence"/>
</dbReference>
<feature type="transmembrane region" description="Helical" evidence="6">
    <location>
        <begin position="137"/>
        <end position="159"/>
    </location>
</feature>
<dbReference type="EMBL" id="AAANYN010000012">
    <property type="protein sequence ID" value="EAD5774479.1"/>
    <property type="molecule type" value="Genomic_DNA"/>
</dbReference>
<dbReference type="EMBL" id="AACJYH010000002">
    <property type="protein sequence ID" value="EAK8896757.1"/>
    <property type="molecule type" value="Genomic_DNA"/>
</dbReference>
<reference evidence="51" key="9">
    <citation type="submission" date="2020-05" db="EMBL/GenBank/DDBJ databases">
        <authorList>
            <consortium name="NCBI Pathogen Detection Project"/>
        </authorList>
    </citation>
    <scope>NUCLEOTIDE SEQUENCE</scope>
    <source>
        <strain evidence="45">09CEB371LM</strain>
        <strain evidence="51">2017-325981-023-01</strain>
        <strain evidence="47">CFIAFB20100120</strain>
        <strain evidence="46">CFIAFB20130012</strain>
        <strain evidence="49">CFIAFB20170037</strain>
        <strain evidence="48">CFIAFB20170045</strain>
        <strain evidence="50">DMG1500109</strain>
    </source>
</reference>
<evidence type="ECO:0000313" key="90">
    <source>
        <dbReference type="Proteomes" id="UP000540117"/>
    </source>
</evidence>
<dbReference type="EMBL" id="AAAQQZ010000005">
    <property type="protein sequence ID" value="EAE1339543.1"/>
    <property type="molecule type" value="Genomic_DNA"/>
</dbReference>
<evidence type="ECO:0000313" key="59">
    <source>
        <dbReference type="Proteomes" id="UP000337746"/>
    </source>
</evidence>
<evidence type="ECO:0000313" key="27">
    <source>
        <dbReference type="EMBL" id="EAG6990877.1"/>
    </source>
</evidence>
<evidence type="ECO:0000256" key="6">
    <source>
        <dbReference type="SAM" id="Phobius"/>
    </source>
</evidence>
<evidence type="ECO:0000313" key="77">
    <source>
        <dbReference type="Proteomes" id="UP000455569"/>
    </source>
</evidence>
<dbReference type="Proteomes" id="UP000842809">
    <property type="component" value="Unassembled WGS sequence"/>
</dbReference>
<dbReference type="EMBL" id="QDAY01000001">
    <property type="protein sequence ID" value="KAA9453055.1"/>
    <property type="molecule type" value="Genomic_DNA"/>
</dbReference>
<evidence type="ECO:0000313" key="93">
    <source>
        <dbReference type="Proteomes" id="UP000548278"/>
    </source>
</evidence>
<name>A0A0B8RAJ6_LISMN</name>
<evidence type="ECO:0000313" key="57">
    <source>
        <dbReference type="Proteomes" id="UP000331186"/>
    </source>
</evidence>
<evidence type="ECO:0000313" key="64">
    <source>
        <dbReference type="Proteomes" id="UP000354255"/>
    </source>
</evidence>
<evidence type="ECO:0000313" key="19">
    <source>
        <dbReference type="EMBL" id="EAE4943020.1"/>
    </source>
</evidence>
<evidence type="ECO:0000313" key="10">
    <source>
        <dbReference type="EMBL" id="EAC7480969.1"/>
    </source>
</evidence>
<dbReference type="EMBL" id="AABGHY010000009">
    <property type="protein sequence ID" value="EAH3295119.1"/>
    <property type="molecule type" value="Genomic_DNA"/>
</dbReference>
<dbReference type="EMBL" id="DAAJZA010000009">
    <property type="protein sequence ID" value="HAC1755736.1"/>
    <property type="molecule type" value="Genomic_DNA"/>
</dbReference>
<dbReference type="Proteomes" id="UP000843775">
    <property type="component" value="Unassembled WGS sequence"/>
</dbReference>
<evidence type="ECO:0000313" key="23">
    <source>
        <dbReference type="EMBL" id="EAG2997133.1"/>
    </source>
</evidence>
<reference evidence="55 56" key="2">
    <citation type="journal article" date="2018" name="BMC Genomics">
        <title>Genes significantly associated with lineage II food isolates of Listeria monocytogenes.</title>
        <authorList>
            <person name="Pirone-Davies C."/>
            <person name="Chen Y."/>
            <person name="Pightling A."/>
            <person name="Ryan G."/>
            <person name="Wang Y."/>
            <person name="Yao K."/>
            <person name="Hoffmann M."/>
            <person name="Allard M.W."/>
        </authorList>
    </citation>
    <scope>NUCLEOTIDE SEQUENCE [LARGE SCALE GENOMIC DNA]</scope>
    <source>
        <strain evidence="55 56">PNUSAL000550</strain>
    </source>
</reference>
<evidence type="ECO:0000313" key="43">
    <source>
        <dbReference type="EMBL" id="EDO0986483.1"/>
    </source>
</evidence>
<evidence type="ECO:0000313" key="92">
    <source>
        <dbReference type="Proteomes" id="UP000546397"/>
    </source>
</evidence>
<dbReference type="Proteomes" id="UP000344343">
    <property type="component" value="Unassembled WGS sequence"/>
</dbReference>
<reference evidence="74 84" key="6">
    <citation type="submission" date="2019-04" db="EMBL/GenBank/DDBJ databases">
        <authorList>
            <consortium name="GenomeTrakr network: Whole genome sequencing for foodborne pathogen traceback"/>
        </authorList>
    </citation>
    <scope>NUCLEOTIDE SEQUENCE [LARGE SCALE GENOMIC DNA]</scope>
    <source>
        <strain evidence="27 93">CFSAN004300</strain>
        <strain evidence="28 84">CFSAN072474</strain>
        <strain evidence="39 66">FLAG-55987</strain>
        <strain evidence="34 74">PHLUSALM00088</strain>
    </source>
</reference>
<dbReference type="EMBL" id="AAAMZD010000005">
    <property type="protein sequence ID" value="EAD3793247.1"/>
    <property type="molecule type" value="Genomic_DNA"/>
</dbReference>
<dbReference type="PANTHER" id="PTHR11101:SF80">
    <property type="entry name" value="PHOSPHATE TRANSPORTER"/>
    <property type="match status" value="1"/>
</dbReference>
<dbReference type="Proteomes" id="UP000398321">
    <property type="component" value="Unassembled WGS sequence"/>
</dbReference>
<dbReference type="EMBL" id="AABBHO010000018">
    <property type="protein sequence ID" value="EAG2997133.1"/>
    <property type="molecule type" value="Genomic_DNA"/>
</dbReference>
<dbReference type="EMBL" id="AACKDQ010000021">
    <property type="protein sequence ID" value="EAK9317425.1"/>
    <property type="molecule type" value="Genomic_DNA"/>
</dbReference>
<dbReference type="Proteomes" id="UP000365297">
    <property type="component" value="Unassembled WGS sequence"/>
</dbReference>
<dbReference type="EMBL" id="AAHZFY010000003">
    <property type="protein sequence ID" value="ECB9512597.1"/>
    <property type="molecule type" value="Genomic_DNA"/>
</dbReference>
<feature type="transmembrane region" description="Helical" evidence="6">
    <location>
        <begin position="6"/>
        <end position="24"/>
    </location>
</feature>
<evidence type="ECO:0000313" key="30">
    <source>
        <dbReference type="EMBL" id="EAH2282920.1"/>
    </source>
</evidence>
<reference evidence="43 80" key="7">
    <citation type="submission" date="2019-08" db="EMBL/GenBank/DDBJ databases">
        <authorList>
            <person name="Ashton P.M."/>
            <person name="Dallman T."/>
            <person name="Nair S."/>
            <person name="De Pinna E."/>
            <person name="Peters T."/>
            <person name="Grant K."/>
        </authorList>
    </citation>
    <scope>NUCLEOTIDE SEQUENCE [LARGE SCALE GENOMIC DNA]</scope>
    <source>
        <strain evidence="30 89">282333</strain>
        <strain evidence="31 88">282352</strain>
        <strain evidence="29 92">289003</strain>
        <strain evidence="43 80">788324</strain>
        <strain evidence="19">RL15000286</strain>
    </source>
</reference>
<evidence type="ECO:0000313" key="76">
    <source>
        <dbReference type="Proteomes" id="UP000427828"/>
    </source>
</evidence>
<dbReference type="Proteomes" id="UP000530452">
    <property type="component" value="Unassembled WGS sequence"/>
</dbReference>
<evidence type="ECO:0000313" key="63">
    <source>
        <dbReference type="Proteomes" id="UP000350032"/>
    </source>
</evidence>
<evidence type="ECO:0000313" key="87">
    <source>
        <dbReference type="Proteomes" id="UP000528151"/>
    </source>
</evidence>
<dbReference type="EMBL" id="AAAJWF010000006">
    <property type="protein sequence ID" value="EAC7480969.1"/>
    <property type="molecule type" value="Genomic_DNA"/>
</dbReference>
<dbReference type="EMBL" id="AANEHK010000009">
    <property type="protein sequence ID" value="EDO0986483.1"/>
    <property type="molecule type" value="Genomic_DNA"/>
</dbReference>
<dbReference type="EMBL" id="DAAEEB010000006">
    <property type="protein sequence ID" value="HAA8053495.1"/>
    <property type="molecule type" value="Genomic_DNA"/>
</dbReference>
<evidence type="ECO:0000313" key="55">
    <source>
        <dbReference type="EMBL" id="RKA07016.1"/>
    </source>
</evidence>
<evidence type="ECO:0000313" key="51">
    <source>
        <dbReference type="EMBL" id="HAJ9591913.1"/>
    </source>
</evidence>
<dbReference type="EMBL" id="AALAQH010000010">
    <property type="protein sequence ID" value="ECX6925740.1"/>
    <property type="molecule type" value="Genomic_DNA"/>
</dbReference>
<gene>
    <name evidence="55" type="primary">pita_2</name>
    <name evidence="27" type="ORF">AB917_09760</name>
    <name evidence="7" type="ORF">ABZ57_10705</name>
    <name evidence="54" type="ORF">AJL21_14355</name>
    <name evidence="16" type="ORF">APD94_13585</name>
    <name evidence="17" type="ORF">ART25_11545</name>
    <name evidence="8" type="ORF">ARY78_12250</name>
    <name evidence="22" type="ORF">B1N52_09965</name>
    <name evidence="23" type="ORF">B5K54_07510</name>
    <name evidence="20" type="ORF">BB997_10940</name>
    <name evidence="38" type="ORF">BCZ19_13735</name>
    <name evidence="21" type="ORF">BCZ21_11090</name>
    <name evidence="25" type="ORF">CA369_09245</name>
    <name evidence="24" type="ORF">CAV64_09140</name>
    <name evidence="28" type="ORF">CW845_11520</name>
    <name evidence="30" type="ORF">D4920_12615</name>
    <name evidence="29" type="ORF">D4B11_06945</name>
    <name evidence="31" type="ORF">D5N24_11975</name>
    <name evidence="33" type="ORF">D7104_03470</name>
    <name evidence="52" type="ORF">DCK61_00985</name>
    <name evidence="26" type="ORF">DCT16_10840</name>
    <name evidence="10" type="ORF">DQ70_09790</name>
    <name evidence="9" type="ORF">DU018_14355</name>
    <name evidence="55" type="ORF">DYZ80_02228</name>
    <name evidence="19" type="ORF">E1W56_13310</name>
    <name evidence="32" type="ORF">E5F58_04460</name>
    <name evidence="15" type="ORF">EX365_10150</name>
    <name evidence="14" type="ORF">EXZ73_09285</name>
    <name evidence="39" type="ORF">F6436_06480</name>
    <name evidence="40" type="ORF">F6515_13665</name>
    <name evidence="34" type="ORF">FA835_09940</name>
    <name evidence="36" type="ORF">FLQ97_02500</name>
    <name evidence="35" type="ORF">FLR03_00330</name>
    <name evidence="37" type="ORF">FNX40_04545</name>
    <name evidence="43" type="ORF">FV747_10830</name>
    <name evidence="44" type="ORF">G3O21_001309</name>
    <name evidence="45" type="ORF">GHH22_10045</name>
    <name evidence="50" type="ORF">GI949_12235</name>
    <name evidence="42" type="ORF">GJW51_12105</name>
    <name evidence="41" type="ORF">GQG13_10880</name>
    <name evidence="46" type="ORF">GYR60_04715</name>
    <name evidence="47" type="ORF">GYS09_01405</name>
    <name evidence="48" type="ORF">GYX23_03880</name>
    <name evidence="49" type="ORF">GYY14_07505</name>
    <name evidence="51" type="ORF">HQN34_000076</name>
    <name evidence="53" type="ORF">HZJ64_08435</name>
    <name evidence="11" type="ORF">KV70_08305</name>
    <name evidence="12" type="ORF">QD52_10770</name>
    <name evidence="13" type="ORF">UI29_10840</name>
    <name evidence="18" type="ORF">Y261_10960</name>
</gene>
<evidence type="ECO:0000313" key="8">
    <source>
        <dbReference type="EMBL" id="EAC5551202.1"/>
    </source>
</evidence>
<evidence type="ECO:0000313" key="49">
    <source>
        <dbReference type="EMBL" id="HAC0275209.1"/>
    </source>
</evidence>
<evidence type="ECO:0000313" key="89">
    <source>
        <dbReference type="Proteomes" id="UP000533021"/>
    </source>
</evidence>
<dbReference type="Proteomes" id="UP000368512">
    <property type="component" value="Unassembled WGS sequence"/>
</dbReference>
<dbReference type="Proteomes" id="UP000364988">
    <property type="component" value="Unassembled WGS sequence"/>
</dbReference>
<evidence type="ECO:0000313" key="39">
    <source>
        <dbReference type="EMBL" id="ECY6543972.1"/>
    </source>
</evidence>
<evidence type="ECO:0000313" key="81">
    <source>
        <dbReference type="Proteomes" id="UP000478682"/>
    </source>
</evidence>
<dbReference type="AlphaFoldDB" id="A0A0B8RAJ6"/>
<dbReference type="EMBL" id="AAAREG010000008">
    <property type="protein sequence ID" value="EAE2354866.1"/>
    <property type="molecule type" value="Genomic_DNA"/>
</dbReference>
<dbReference type="EMBL" id="AANPAU010000004">
    <property type="protein sequence ID" value="EDP8513890.1"/>
    <property type="molecule type" value="Genomic_DNA"/>
</dbReference>
<dbReference type="Proteomes" id="UP000478704">
    <property type="component" value="Unassembled WGS sequence"/>
</dbReference>
<keyword evidence="3 6" id="KW-0812">Transmembrane</keyword>
<dbReference type="Proteomes" id="UP000533021">
    <property type="component" value="Unassembled WGS sequence"/>
</dbReference>
<evidence type="ECO:0000313" key="100">
    <source>
        <dbReference type="Proteomes" id="UP000852906"/>
    </source>
</evidence>
<dbReference type="Proteomes" id="UP000525850">
    <property type="component" value="Unassembled WGS sequence"/>
</dbReference>
<evidence type="ECO:0000313" key="36">
    <source>
        <dbReference type="EMBL" id="ECB9512597.1"/>
    </source>
</evidence>
<dbReference type="Proteomes" id="UP000331186">
    <property type="component" value="Unassembled WGS sequence"/>
</dbReference>
<evidence type="ECO:0000313" key="22">
    <source>
        <dbReference type="EMBL" id="EAG2515486.1"/>
    </source>
</evidence>
<sequence>MDTVILITVIIVIMGLAFDFINGFHDIANAVATSISTRALKPRVAIGIAAVMNFLGAISFTGVAESLTKSIVDPFSLNNGEFVVLCGLIAAVIWNLMTWLVGMPSSSSHALIGAIAGASIASASSFSVLNWSGFTTIIIALIISPIIGFTVGYLIYSLFKHLFHDKKLGKMNRRFRFIQIGTAAAQAYSHGTNDAQKTMGIITLALVASGLLKESAGIPFWVQVSCAASMAIGSSVGGYRIIKTVGTKIMKITPVTGVASDLSSLSVIMTATLIHLPVSTTQVIDSSIMGVGTANHKKEVNWRTGKNMVVTWFITLPLAGLLAAVVYWISAAIFL</sequence>